<evidence type="ECO:0000313" key="2">
    <source>
        <dbReference type="Proteomes" id="UP001138997"/>
    </source>
</evidence>
<accession>A0A9X1ST54</accession>
<comment type="caution">
    <text evidence="1">The sequence shown here is derived from an EMBL/GenBank/DDBJ whole genome shotgun (WGS) entry which is preliminary data.</text>
</comment>
<dbReference type="Proteomes" id="UP001138997">
    <property type="component" value="Unassembled WGS sequence"/>
</dbReference>
<sequence length="717" mass="77616">MPEVVRTRLLGVSQGQFVVLRDERTVLVGGAGQSWREAGPAKPLDTDVVPATDVRNGQLRWVEQIRGWNGAERSVLHTFDLGSGAAGELSSDEVFVAWTPQGWLGRDGGVLREHRAGGDDRVVLSGFDSEALVRAVSDGPRTLVSATWGKQPDAVRRLVLVSDRGTEVVQELPDTDGVGAAFGGLVLTPDSIAWSTHNRYVEKDRVFRRRTGLPIEEQPEASGFLSAATDDRMLTVSSYLRKWMGGPPYVVSQVSVGGQGSWGRLQFPGRMPTDDPLSDLSGPFVDGQDIYFGLGGDLVDRAGVYRVTEGRRAERVADWPARRGTFTDLALSNGLLLYTVRDPNVAGDEKTLIKARKVLRDSSGTPGDLAGLWGFDDPPGLTRPASGAPDSVAAFGTNFLLRGTSEGRSVYRRAYLPFGALYQSFVQGSASANYTSMKASGAFNLTQGRLYAPDTTQPLFFTKTRHTDLFGSRLVWATPAGAVMTRDASSENGSQRLVESGAAGPVAIWGSRYAWLDRSGTISVADLFVQGVRRIPAATEVHDLRLNEDTLSWSSGEKVYLLNLSEPQAEPEISELGHPYEIDGNLIAGVTAAGDLSVRRLPFDTGRDRPLLVETTTSPSVPGGADWMLRGSVTKPLSQARLRIRFRGKTIRTIAQRPDGLEVAFRWDGRSGSGRAARRGEYQWVLDGDSADGKLRSVEGRERVTGVVKVTASGARR</sequence>
<dbReference type="RefSeq" id="WP_231440167.1">
    <property type="nucleotide sequence ID" value="NZ_JAJOMB010000003.1"/>
</dbReference>
<dbReference type="EMBL" id="JAJOMB010000003">
    <property type="protein sequence ID" value="MCD5310991.1"/>
    <property type="molecule type" value="Genomic_DNA"/>
</dbReference>
<name>A0A9X1ST54_9ACTN</name>
<evidence type="ECO:0000313" key="1">
    <source>
        <dbReference type="EMBL" id="MCD5310991.1"/>
    </source>
</evidence>
<reference evidence="1" key="1">
    <citation type="submission" date="2021-11" db="EMBL/GenBank/DDBJ databases">
        <title>Streptomyces corallinus and Kineosporia corallina sp. nov., two new coral-derived marine actinobacteria.</title>
        <authorList>
            <person name="Buangrab K."/>
            <person name="Sutthacheep M."/>
            <person name="Yeemin T."/>
            <person name="Harunari E."/>
            <person name="Igarashi Y."/>
            <person name="Sripreechasak P."/>
            <person name="Kanchanasin P."/>
            <person name="Tanasupawat S."/>
            <person name="Phongsopitanun W."/>
        </authorList>
    </citation>
    <scope>NUCLEOTIDE SEQUENCE</scope>
    <source>
        <strain evidence="1">JCM 31032</strain>
    </source>
</reference>
<gene>
    <name evidence="1" type="ORF">LR394_08790</name>
</gene>
<protein>
    <submittedName>
        <fullName evidence="1">Uncharacterized protein</fullName>
    </submittedName>
</protein>
<dbReference type="AlphaFoldDB" id="A0A9X1ST54"/>
<proteinExistence type="predicted"/>
<organism evidence="1 2">
    <name type="scientific">Kineosporia babensis</name>
    <dbReference type="NCBI Taxonomy" id="499548"/>
    <lineage>
        <taxon>Bacteria</taxon>
        <taxon>Bacillati</taxon>
        <taxon>Actinomycetota</taxon>
        <taxon>Actinomycetes</taxon>
        <taxon>Kineosporiales</taxon>
        <taxon>Kineosporiaceae</taxon>
        <taxon>Kineosporia</taxon>
    </lineage>
</organism>
<keyword evidence="2" id="KW-1185">Reference proteome</keyword>